<evidence type="ECO:0000313" key="2">
    <source>
        <dbReference type="Proteomes" id="UP001195660"/>
    </source>
</evidence>
<dbReference type="Proteomes" id="UP001195660">
    <property type="component" value="Unassembled WGS sequence"/>
</dbReference>
<gene>
    <name evidence="1" type="ORF">GM173_03070</name>
</gene>
<evidence type="ECO:0000313" key="1">
    <source>
        <dbReference type="EMBL" id="MBM5570556.1"/>
    </source>
</evidence>
<organism evidence="1 2">
    <name type="scientific">Deefgea chitinilytica</name>
    <dbReference type="NCBI Taxonomy" id="570276"/>
    <lineage>
        <taxon>Bacteria</taxon>
        <taxon>Pseudomonadati</taxon>
        <taxon>Pseudomonadota</taxon>
        <taxon>Betaproteobacteria</taxon>
        <taxon>Neisseriales</taxon>
        <taxon>Chitinibacteraceae</taxon>
        <taxon>Deefgea</taxon>
    </lineage>
</organism>
<dbReference type="RefSeq" id="WP_203569851.1">
    <property type="nucleotide sequence ID" value="NZ_WOFE01000001.1"/>
</dbReference>
<reference evidence="1 2" key="1">
    <citation type="submission" date="2019-11" db="EMBL/GenBank/DDBJ databases">
        <title>Novel Deefgea species.</title>
        <authorList>
            <person name="Han J.-H."/>
        </authorList>
    </citation>
    <scope>NUCLEOTIDE SEQUENCE [LARGE SCALE GENOMIC DNA]</scope>
    <source>
        <strain evidence="1 2">LMG 24817</strain>
    </source>
</reference>
<sequence length="151" mass="16804">MPALPSGTHIAFDPAAIFSLLEGPHTVDKVVQLMLIRNWADMQYLLEIIQLVPIEEADETTLPILLSDDSLQAPEGHVMRPTDMSVPEYLHSLEVSKLKADHEALVAELNGRAKDHFAFLLERVQQTQKLLLEMNVEGSHWGHHLANGGLS</sequence>
<name>A0ABS2C8S8_9NEIS</name>
<protein>
    <submittedName>
        <fullName evidence="1">Uncharacterized protein</fullName>
    </submittedName>
</protein>
<proteinExistence type="predicted"/>
<accession>A0ABS2C8S8</accession>
<dbReference type="EMBL" id="WOFE01000001">
    <property type="protein sequence ID" value="MBM5570556.1"/>
    <property type="molecule type" value="Genomic_DNA"/>
</dbReference>
<comment type="caution">
    <text evidence="1">The sequence shown here is derived from an EMBL/GenBank/DDBJ whole genome shotgun (WGS) entry which is preliminary data.</text>
</comment>
<keyword evidence="2" id="KW-1185">Reference proteome</keyword>